<dbReference type="InterPro" id="IPR050428">
    <property type="entry name" value="TCS_sensor_his_kinase"/>
</dbReference>
<evidence type="ECO:0000256" key="1">
    <source>
        <dbReference type="ARBA" id="ARBA00000085"/>
    </source>
</evidence>
<dbReference type="GO" id="GO:0000155">
    <property type="term" value="F:phosphorelay sensor kinase activity"/>
    <property type="evidence" value="ECO:0007669"/>
    <property type="project" value="InterPro"/>
</dbReference>
<evidence type="ECO:0000256" key="2">
    <source>
        <dbReference type="ARBA" id="ARBA00012438"/>
    </source>
</evidence>
<name>A0A1I5UQE5_9BACT</name>
<dbReference type="PANTHER" id="PTHR45436:SF5">
    <property type="entry name" value="SENSOR HISTIDINE KINASE TRCS"/>
    <property type="match status" value="1"/>
</dbReference>
<dbReference type="CDD" id="cd00075">
    <property type="entry name" value="HATPase"/>
    <property type="match status" value="1"/>
</dbReference>
<keyword evidence="3" id="KW-0597">Phosphoprotein</keyword>
<evidence type="ECO:0000256" key="7">
    <source>
        <dbReference type="ARBA" id="ARBA00022989"/>
    </source>
</evidence>
<feature type="domain" description="Histidine kinase" evidence="9">
    <location>
        <begin position="221"/>
        <end position="400"/>
    </location>
</feature>
<dbReference type="SUPFAM" id="SSF47384">
    <property type="entry name" value="Homodimeric domain of signal transducing histidine kinase"/>
    <property type="match status" value="1"/>
</dbReference>
<evidence type="ECO:0000313" key="10">
    <source>
        <dbReference type="EMBL" id="SFP97455.1"/>
    </source>
</evidence>
<dbReference type="SMART" id="SM00388">
    <property type="entry name" value="HisKA"/>
    <property type="match status" value="1"/>
</dbReference>
<proteinExistence type="predicted"/>
<dbReference type="EC" id="2.7.13.3" evidence="2"/>
<keyword evidence="8" id="KW-0472">Membrane</keyword>
<dbReference type="InterPro" id="IPR003594">
    <property type="entry name" value="HATPase_dom"/>
</dbReference>
<dbReference type="Pfam" id="PF02518">
    <property type="entry name" value="HATPase_c"/>
    <property type="match status" value="1"/>
</dbReference>
<dbReference type="GO" id="GO:0005886">
    <property type="term" value="C:plasma membrane"/>
    <property type="evidence" value="ECO:0007669"/>
    <property type="project" value="TreeGrafter"/>
</dbReference>
<keyword evidence="6 10" id="KW-0418">Kinase</keyword>
<keyword evidence="11" id="KW-1185">Reference proteome</keyword>
<dbReference type="RefSeq" id="WP_092017859.1">
    <property type="nucleotide sequence ID" value="NZ_FOXH01000008.1"/>
</dbReference>
<dbReference type="STRING" id="1079859.SAMN04515674_10810"/>
<dbReference type="EMBL" id="FOXH01000008">
    <property type="protein sequence ID" value="SFP97455.1"/>
    <property type="molecule type" value="Genomic_DNA"/>
</dbReference>
<gene>
    <name evidence="10" type="ORF">SAMN04515674_10810</name>
</gene>
<dbReference type="Pfam" id="PF00512">
    <property type="entry name" value="HisKA"/>
    <property type="match status" value="1"/>
</dbReference>
<dbReference type="Proteomes" id="UP000199306">
    <property type="component" value="Unassembled WGS sequence"/>
</dbReference>
<dbReference type="CDD" id="cd00082">
    <property type="entry name" value="HisKA"/>
    <property type="match status" value="1"/>
</dbReference>
<accession>A0A1I5UQE5</accession>
<reference evidence="10 11" key="1">
    <citation type="submission" date="2016-10" db="EMBL/GenBank/DDBJ databases">
        <authorList>
            <person name="de Groot N.N."/>
        </authorList>
    </citation>
    <scope>NUCLEOTIDE SEQUENCE [LARGE SCALE GENOMIC DNA]</scope>
    <source>
        <strain evidence="11">E92,LMG 26720,CCM 7988</strain>
    </source>
</reference>
<evidence type="ECO:0000259" key="9">
    <source>
        <dbReference type="PROSITE" id="PS50109"/>
    </source>
</evidence>
<feature type="transmembrane region" description="Helical" evidence="8">
    <location>
        <begin position="135"/>
        <end position="154"/>
    </location>
</feature>
<dbReference type="OrthoDB" id="1522504at2"/>
<keyword evidence="5 8" id="KW-0812">Transmembrane</keyword>
<dbReference type="InterPro" id="IPR005467">
    <property type="entry name" value="His_kinase_dom"/>
</dbReference>
<evidence type="ECO:0000256" key="8">
    <source>
        <dbReference type="SAM" id="Phobius"/>
    </source>
</evidence>
<dbReference type="InterPro" id="IPR003661">
    <property type="entry name" value="HisK_dim/P_dom"/>
</dbReference>
<dbReference type="SUPFAM" id="SSF55874">
    <property type="entry name" value="ATPase domain of HSP90 chaperone/DNA topoisomerase II/histidine kinase"/>
    <property type="match status" value="1"/>
</dbReference>
<sequence length="425" mass="49815">MQLLSKTVRSYLIYCVVIIICSIPTLYFLLYNFIRHESEEALHIRKEHIIKSTAKLHSIRELQQYIQFHEDLTITPLDSSIEKTDEKTSKIFEYDSISQENIPFAIFSFPLEFEHKKYRIDLRESLIEREELMELILSIQISVLMLLLAGLFFINKNLASKIWTPFYQILEKVKEIEVNRDAELNLPKTNIREFEDLKQAILYLAKKNRRVYQVQKEFTENAAHEMQTPLAIFQSKLELLMQSMNLNEEQANLIESLLNVSQRLSRLNRSLLLLAKIENEQFIEKEEIDVCEVIQALIGQFSEQFRYQKIKSDIHLPNPIYLKANTTLLEILFSNLISNAIKYNLEQGIFLLNSNSRNEIIISNSGRLSAVHSADMFERFTKNASAQEGIGLGLAIVKKICDTCHYQIDYHFDDDLRLHHFKVKF</sequence>
<dbReference type="SMART" id="SM00387">
    <property type="entry name" value="HATPase_c"/>
    <property type="match status" value="1"/>
</dbReference>
<dbReference type="InterPro" id="IPR036890">
    <property type="entry name" value="HATPase_C_sf"/>
</dbReference>
<dbReference type="PANTHER" id="PTHR45436">
    <property type="entry name" value="SENSOR HISTIDINE KINASE YKOH"/>
    <property type="match status" value="1"/>
</dbReference>
<evidence type="ECO:0000313" key="11">
    <source>
        <dbReference type="Proteomes" id="UP000199306"/>
    </source>
</evidence>
<feature type="transmembrane region" description="Helical" evidence="8">
    <location>
        <begin position="12"/>
        <end position="34"/>
    </location>
</feature>
<keyword evidence="4" id="KW-0808">Transferase</keyword>
<dbReference type="Gene3D" id="1.10.287.130">
    <property type="match status" value="1"/>
</dbReference>
<comment type="catalytic activity">
    <reaction evidence="1">
        <text>ATP + protein L-histidine = ADP + protein N-phospho-L-histidine.</text>
        <dbReference type="EC" id="2.7.13.3"/>
    </reaction>
</comment>
<dbReference type="PROSITE" id="PS50109">
    <property type="entry name" value="HIS_KIN"/>
    <property type="match status" value="1"/>
</dbReference>
<evidence type="ECO:0000256" key="6">
    <source>
        <dbReference type="ARBA" id="ARBA00022777"/>
    </source>
</evidence>
<dbReference type="InterPro" id="IPR036097">
    <property type="entry name" value="HisK_dim/P_sf"/>
</dbReference>
<dbReference type="Gene3D" id="3.30.565.10">
    <property type="entry name" value="Histidine kinase-like ATPase, C-terminal domain"/>
    <property type="match status" value="1"/>
</dbReference>
<evidence type="ECO:0000256" key="3">
    <source>
        <dbReference type="ARBA" id="ARBA00022553"/>
    </source>
</evidence>
<protein>
    <recommendedName>
        <fullName evidence="2">histidine kinase</fullName>
        <ecNumber evidence="2">2.7.13.3</ecNumber>
    </recommendedName>
</protein>
<organism evidence="10 11">
    <name type="scientific">Pseudarcicella hirudinis</name>
    <dbReference type="NCBI Taxonomy" id="1079859"/>
    <lineage>
        <taxon>Bacteria</taxon>
        <taxon>Pseudomonadati</taxon>
        <taxon>Bacteroidota</taxon>
        <taxon>Cytophagia</taxon>
        <taxon>Cytophagales</taxon>
        <taxon>Flectobacillaceae</taxon>
        <taxon>Pseudarcicella</taxon>
    </lineage>
</organism>
<keyword evidence="7 8" id="KW-1133">Transmembrane helix</keyword>
<dbReference type="AlphaFoldDB" id="A0A1I5UQE5"/>
<evidence type="ECO:0000256" key="4">
    <source>
        <dbReference type="ARBA" id="ARBA00022679"/>
    </source>
</evidence>
<evidence type="ECO:0000256" key="5">
    <source>
        <dbReference type="ARBA" id="ARBA00022692"/>
    </source>
</evidence>